<dbReference type="Proteomes" id="UP000198521">
    <property type="component" value="Unassembled WGS sequence"/>
</dbReference>
<feature type="domain" description="Peptidase M16 C-terminal" evidence="4">
    <location>
        <begin position="212"/>
        <end position="390"/>
    </location>
</feature>
<keyword evidence="5" id="KW-0645">Protease</keyword>
<dbReference type="SUPFAM" id="SSF63411">
    <property type="entry name" value="LuxS/MPP-like metallohydrolase"/>
    <property type="match status" value="4"/>
</dbReference>
<evidence type="ECO:0000259" key="3">
    <source>
        <dbReference type="Pfam" id="PF00675"/>
    </source>
</evidence>
<dbReference type="EMBL" id="FOAB01000011">
    <property type="protein sequence ID" value="SEM22928.1"/>
    <property type="molecule type" value="Genomic_DNA"/>
</dbReference>
<dbReference type="Pfam" id="PF00675">
    <property type="entry name" value="Peptidase_M16"/>
    <property type="match status" value="2"/>
</dbReference>
<dbReference type="AlphaFoldDB" id="A0A1H7WPH0"/>
<keyword evidence="6" id="KW-1185">Reference proteome</keyword>
<feature type="domain" description="Peptidase M16 N-terminal" evidence="3">
    <location>
        <begin position="55"/>
        <end position="179"/>
    </location>
</feature>
<accession>A0A1H7WPH0</accession>
<dbReference type="Gene3D" id="3.30.830.10">
    <property type="entry name" value="Metalloenzyme, LuxS/M16 peptidase-like"/>
    <property type="match status" value="4"/>
</dbReference>
<name>A0A1H7WPH0_AQUAM</name>
<feature type="signal peptide" evidence="2">
    <location>
        <begin position="1"/>
        <end position="24"/>
    </location>
</feature>
<feature type="domain" description="Peptidase M16 N-terminal" evidence="3">
    <location>
        <begin position="539"/>
        <end position="660"/>
    </location>
</feature>
<dbReference type="InterPro" id="IPR011765">
    <property type="entry name" value="Pept_M16_N"/>
</dbReference>
<dbReference type="RefSeq" id="WP_091412520.1">
    <property type="nucleotide sequence ID" value="NZ_FOAB01000011.1"/>
</dbReference>
<keyword evidence="2" id="KW-0732">Signal</keyword>
<evidence type="ECO:0000256" key="2">
    <source>
        <dbReference type="SAM" id="SignalP"/>
    </source>
</evidence>
<dbReference type="STRING" id="1038014.SAMN04487910_4482"/>
<dbReference type="PROSITE" id="PS51257">
    <property type="entry name" value="PROKAR_LIPOPROTEIN"/>
    <property type="match status" value="1"/>
</dbReference>
<comment type="similarity">
    <text evidence="1">Belongs to the peptidase M16 family.</text>
</comment>
<keyword evidence="5" id="KW-0378">Hydrolase</keyword>
<evidence type="ECO:0000313" key="6">
    <source>
        <dbReference type="Proteomes" id="UP000198521"/>
    </source>
</evidence>
<sequence>MKTRISRTLLVAISFLFVSVISCKKETAETKSENEEVGKLSIDFEKYELENGLQVVLHQDKSDPIVSVAIQYGVGSNREKTGRTGFAHLFEHMLFQESENVPQDQFFKKIQDVGGTLNGGTWQDGTIYYEVVPKNAMETVMWLESDRMGFLINTVTESAFNNQQEVVQNEKRQRVDNNPYGHTSWVIDKNIFPEGHPYNWQVIGELVDLQNATVEDVKEFYDKYYGPNNATLVLAGDFETADAKAMIEKYFGEIKKRQPVGKLKVQNVTLSETKRFMHEDNFATTAQLNMVWPTVEQYTEDAYALDFLGELLAEGKKAPLYKVLVKEKELTSDTNAWNRSMEIAGKFRVNVTANDGKSLADIEAGVFEAFKKFEEEGITDTDIERIKAGLETQFYNGISSVLGKSFQLAQYNVFAGDPGFITQDIENIKAVTKEDVLRVYNKYIKGKPYVITSFVPKGKADLAANDSEKAAVVEEEIKENVEKAVAETNEEIEKTPSVFDRSVAPKEGESPKLNIPSSWNTTLANGMKVYGMEQNELPLVNFSLVISGGHLLDSFDKVGVANLMTDIMMEGTATKTPEQLEEEIELLGASINMYTTRESIVISGNTLARNLDKTINLVEEILLQPRWDEEEFARIKTKTINGIKRSAANPNVVARNVYNKVLYGDKHMFAYPTSGTVESVETITIDDLKQFYTNNFSPSVSKFQIVGDLNQEKAIAALKNLESKWASKEVTIPEYEIVNNRDKASLYFVDIPNAKQSVINIGYLSMARTDGDYFPATVMNYKLGGSFSGNVNLILREEKGYTYGARSGFSGSKIPGTFTASSSVRTNTTFESVKIFKDEIEKYKSGISEEDLTFTKNALIKSNARKFETQFALLGILQEMGRYDLAPDYIAKEEAIIEGMTLEQHKALANKYLDESKMAYLVIGDAATQFEQFKNAGFDEVVMLDKDAKEVKLSDVKM</sequence>
<dbReference type="OrthoDB" id="9811314at2"/>
<feature type="domain" description="Peptidase M16 C-terminal" evidence="4">
    <location>
        <begin position="682"/>
        <end position="859"/>
    </location>
</feature>
<organism evidence="5 6">
    <name type="scientific">Aquimarina amphilecti</name>
    <dbReference type="NCBI Taxonomy" id="1038014"/>
    <lineage>
        <taxon>Bacteria</taxon>
        <taxon>Pseudomonadati</taxon>
        <taxon>Bacteroidota</taxon>
        <taxon>Flavobacteriia</taxon>
        <taxon>Flavobacteriales</taxon>
        <taxon>Flavobacteriaceae</taxon>
        <taxon>Aquimarina</taxon>
    </lineage>
</organism>
<dbReference type="GO" id="GO:0008233">
    <property type="term" value="F:peptidase activity"/>
    <property type="evidence" value="ECO:0007669"/>
    <property type="project" value="UniProtKB-KW"/>
</dbReference>
<dbReference type="PANTHER" id="PTHR11851">
    <property type="entry name" value="METALLOPROTEASE"/>
    <property type="match status" value="1"/>
</dbReference>
<dbReference type="GO" id="GO:0006508">
    <property type="term" value="P:proteolysis"/>
    <property type="evidence" value="ECO:0007669"/>
    <property type="project" value="UniProtKB-KW"/>
</dbReference>
<evidence type="ECO:0000256" key="1">
    <source>
        <dbReference type="ARBA" id="ARBA00007261"/>
    </source>
</evidence>
<dbReference type="InterPro" id="IPR007863">
    <property type="entry name" value="Peptidase_M16_C"/>
</dbReference>
<proteinExistence type="inferred from homology"/>
<dbReference type="PANTHER" id="PTHR11851:SF49">
    <property type="entry name" value="MITOCHONDRIAL-PROCESSING PEPTIDASE SUBUNIT ALPHA"/>
    <property type="match status" value="1"/>
</dbReference>
<dbReference type="InterPro" id="IPR050361">
    <property type="entry name" value="MPP/UQCRC_Complex"/>
</dbReference>
<dbReference type="GO" id="GO:0046872">
    <property type="term" value="F:metal ion binding"/>
    <property type="evidence" value="ECO:0007669"/>
    <property type="project" value="InterPro"/>
</dbReference>
<dbReference type="Pfam" id="PF05193">
    <property type="entry name" value="Peptidase_M16_C"/>
    <property type="match status" value="2"/>
</dbReference>
<reference evidence="5 6" key="1">
    <citation type="submission" date="2016-10" db="EMBL/GenBank/DDBJ databases">
        <authorList>
            <person name="de Groot N.N."/>
        </authorList>
    </citation>
    <scope>NUCLEOTIDE SEQUENCE [LARGE SCALE GENOMIC DNA]</scope>
    <source>
        <strain evidence="5 6">DSM 25232</strain>
    </source>
</reference>
<gene>
    <name evidence="5" type="ORF">SAMN04487910_4482</name>
</gene>
<evidence type="ECO:0000259" key="4">
    <source>
        <dbReference type="Pfam" id="PF05193"/>
    </source>
</evidence>
<evidence type="ECO:0000313" key="5">
    <source>
        <dbReference type="EMBL" id="SEM22928.1"/>
    </source>
</evidence>
<protein>
    <submittedName>
        <fullName evidence="5">Zinc protease</fullName>
    </submittedName>
</protein>
<dbReference type="InterPro" id="IPR011249">
    <property type="entry name" value="Metalloenz_LuxS/M16"/>
</dbReference>
<feature type="chain" id="PRO_5011743272" evidence="2">
    <location>
        <begin position="25"/>
        <end position="958"/>
    </location>
</feature>